<proteinExistence type="predicted"/>
<protein>
    <recommendedName>
        <fullName evidence="1">DUF5648 domain-containing protein</fullName>
    </recommendedName>
</protein>
<feature type="domain" description="DUF5648" evidence="1">
    <location>
        <begin position="173"/>
        <end position="257"/>
    </location>
</feature>
<dbReference type="SUPFAM" id="SSF50370">
    <property type="entry name" value="Ricin B-like lectins"/>
    <property type="match status" value="1"/>
</dbReference>
<reference evidence="2" key="1">
    <citation type="journal article" date="2020" name="Nature">
        <title>Giant virus diversity and host interactions through global metagenomics.</title>
        <authorList>
            <person name="Schulz F."/>
            <person name="Roux S."/>
            <person name="Paez-Espino D."/>
            <person name="Jungbluth S."/>
            <person name="Walsh D.A."/>
            <person name="Denef V.J."/>
            <person name="McMahon K.D."/>
            <person name="Konstantinidis K.T."/>
            <person name="Eloe-Fadrosh E.A."/>
            <person name="Kyrpides N.C."/>
            <person name="Woyke T."/>
        </authorList>
    </citation>
    <scope>NUCLEOTIDE SEQUENCE</scope>
    <source>
        <strain evidence="2">GVMAG-M-3300021473-15</strain>
    </source>
</reference>
<evidence type="ECO:0000259" key="1">
    <source>
        <dbReference type="Pfam" id="PF18885"/>
    </source>
</evidence>
<name>A0A6C0CR38_9ZZZZ</name>
<evidence type="ECO:0000313" key="2">
    <source>
        <dbReference type="EMBL" id="QHT06687.1"/>
    </source>
</evidence>
<sequence>MYLFKQITLIGLLCVIRSTTQQLITFHSSVGNSYNACLDVTGGLSTPFATFHMFECNNSPAQQFFLQFSPSSSEQQKKYKIHTVASNGIFCIRALVSGMAKYNIDQYTCESDWDVHLNTDGTVTLKLMNSEPLAPEYVYCLDMQKLYEDNTLVMVSAILIAPCDGSPSQKFIQGSYTPFYRLYNPSNGNHLWTPLKTERTESGYVFEGMIGHIWMDSCADHVPLYRFIETNDQMFLTTNKDEGLHVGFTYVEIIGYVRTTPYLDYNAMHRFYNGKIHFYSTNPNEGTLAGYAYEGIVFYIGK</sequence>
<dbReference type="InterPro" id="IPR035992">
    <property type="entry name" value="Ricin_B-like_lectins"/>
</dbReference>
<dbReference type="EMBL" id="MN739474">
    <property type="protein sequence ID" value="QHT06687.1"/>
    <property type="molecule type" value="Genomic_DNA"/>
</dbReference>
<dbReference type="AlphaFoldDB" id="A0A6C0CR38"/>
<dbReference type="Pfam" id="PF18885">
    <property type="entry name" value="DUF5648"/>
    <property type="match status" value="1"/>
</dbReference>
<dbReference type="CDD" id="cd00161">
    <property type="entry name" value="beta-trefoil_Ricin-like"/>
    <property type="match status" value="1"/>
</dbReference>
<dbReference type="InterPro" id="IPR043708">
    <property type="entry name" value="DUF5648"/>
</dbReference>
<organism evidence="2">
    <name type="scientific">viral metagenome</name>
    <dbReference type="NCBI Taxonomy" id="1070528"/>
    <lineage>
        <taxon>unclassified sequences</taxon>
        <taxon>metagenomes</taxon>
        <taxon>organismal metagenomes</taxon>
    </lineage>
</organism>
<accession>A0A6C0CR38</accession>
<dbReference type="Gene3D" id="2.80.10.50">
    <property type="match status" value="1"/>
</dbReference>